<protein>
    <submittedName>
        <fullName evidence="1">Uncharacterized protein</fullName>
    </submittedName>
</protein>
<dbReference type="EMBL" id="MU167230">
    <property type="protein sequence ID" value="KAG0149198.1"/>
    <property type="molecule type" value="Genomic_DNA"/>
</dbReference>
<organism evidence="1 2">
    <name type="scientific">Cronartium quercuum f. sp. fusiforme G11</name>
    <dbReference type="NCBI Taxonomy" id="708437"/>
    <lineage>
        <taxon>Eukaryota</taxon>
        <taxon>Fungi</taxon>
        <taxon>Dikarya</taxon>
        <taxon>Basidiomycota</taxon>
        <taxon>Pucciniomycotina</taxon>
        <taxon>Pucciniomycetes</taxon>
        <taxon>Pucciniales</taxon>
        <taxon>Coleosporiaceae</taxon>
        <taxon>Cronartium</taxon>
    </lineage>
</organism>
<dbReference type="AlphaFoldDB" id="A0A9P6TFY5"/>
<dbReference type="Proteomes" id="UP000886653">
    <property type="component" value="Unassembled WGS sequence"/>
</dbReference>
<dbReference type="OrthoDB" id="2497051at2759"/>
<keyword evidence="2" id="KW-1185">Reference proteome</keyword>
<evidence type="ECO:0000313" key="1">
    <source>
        <dbReference type="EMBL" id="KAG0149198.1"/>
    </source>
</evidence>
<comment type="caution">
    <text evidence="1">The sequence shown here is derived from an EMBL/GenBank/DDBJ whole genome shotgun (WGS) entry which is preliminary data.</text>
</comment>
<sequence>MFQLFAQRKMYYAASLPALYFAHTVNTRRQASTLGLSFQSAPNALRFPTVERSNGGV</sequence>
<reference evidence="1" key="1">
    <citation type="submission" date="2013-11" db="EMBL/GenBank/DDBJ databases">
        <title>Genome sequence of the fusiform rust pathogen reveals effectors for host alternation and coevolution with pine.</title>
        <authorList>
            <consortium name="DOE Joint Genome Institute"/>
            <person name="Smith K."/>
            <person name="Pendleton A."/>
            <person name="Kubisiak T."/>
            <person name="Anderson C."/>
            <person name="Salamov A."/>
            <person name="Aerts A."/>
            <person name="Riley R."/>
            <person name="Clum A."/>
            <person name="Lindquist E."/>
            <person name="Ence D."/>
            <person name="Campbell M."/>
            <person name="Kronenberg Z."/>
            <person name="Feau N."/>
            <person name="Dhillon B."/>
            <person name="Hamelin R."/>
            <person name="Burleigh J."/>
            <person name="Smith J."/>
            <person name="Yandell M."/>
            <person name="Nelson C."/>
            <person name="Grigoriev I."/>
            <person name="Davis J."/>
        </authorList>
    </citation>
    <scope>NUCLEOTIDE SEQUENCE</scope>
    <source>
        <strain evidence="1">G11</strain>
    </source>
</reference>
<proteinExistence type="predicted"/>
<evidence type="ECO:0000313" key="2">
    <source>
        <dbReference type="Proteomes" id="UP000886653"/>
    </source>
</evidence>
<name>A0A9P6TFY5_9BASI</name>
<accession>A0A9P6TFY5</accession>
<gene>
    <name evidence="1" type="ORF">CROQUDRAFT_654027</name>
</gene>